<organism evidence="6 7">
    <name type="scientific">Helobdella robusta</name>
    <name type="common">Californian leech</name>
    <dbReference type="NCBI Taxonomy" id="6412"/>
    <lineage>
        <taxon>Eukaryota</taxon>
        <taxon>Metazoa</taxon>
        <taxon>Spiralia</taxon>
        <taxon>Lophotrochozoa</taxon>
        <taxon>Annelida</taxon>
        <taxon>Clitellata</taxon>
        <taxon>Hirudinea</taxon>
        <taxon>Rhynchobdellida</taxon>
        <taxon>Glossiphoniidae</taxon>
        <taxon>Helobdella</taxon>
    </lineage>
</organism>
<dbReference type="Pfam" id="PF03148">
    <property type="entry name" value="Tektin"/>
    <property type="match status" value="1"/>
</dbReference>
<dbReference type="InterPro" id="IPR048256">
    <property type="entry name" value="Tektin-like"/>
</dbReference>
<dbReference type="eggNOG" id="KOG2685">
    <property type="taxonomic scope" value="Eukaryota"/>
</dbReference>
<dbReference type="GO" id="GO:0060294">
    <property type="term" value="P:cilium movement involved in cell motility"/>
    <property type="evidence" value="ECO:0000318"/>
    <property type="project" value="GO_Central"/>
</dbReference>
<dbReference type="KEGG" id="hro:HELRODRAFT_172361"/>
<sequence length="212" mass="24372">MTRAAQLICDQDSRNKHHAQDLDGKVQQLHNMSSNIGLFPNIENYDNTITVPVTWMKYTQENIGRSQREREASLRLRGEMDALMRQCNTEMNAHNNTANAALQTRVQELQDAKNKMQAHLQKTLSEIKEMDRVIMMLRKAICDKELPLKVAQTRLEERTRRIDVELCNDPSMQGSALENDIATKERSIEIDNRSCLGLRKTNTYSTKLPMVA</sequence>
<keyword evidence="2" id="KW-0963">Cytoplasm</keyword>
<reference evidence="6" key="3">
    <citation type="submission" date="2015-06" db="UniProtKB">
        <authorList>
            <consortium name="EnsemblMetazoa"/>
        </authorList>
    </citation>
    <scope>IDENTIFICATION</scope>
</reference>
<evidence type="ECO:0000313" key="6">
    <source>
        <dbReference type="EnsemblMetazoa" id="HelroP172361"/>
    </source>
</evidence>
<dbReference type="InterPro" id="IPR000435">
    <property type="entry name" value="Tektins"/>
</dbReference>
<feature type="coiled-coil region" evidence="4">
    <location>
        <begin position="99"/>
        <end position="126"/>
    </location>
</feature>
<dbReference type="AlphaFoldDB" id="T1F582"/>
<dbReference type="EMBL" id="KB096457">
    <property type="protein sequence ID" value="ESO04691.1"/>
    <property type="molecule type" value="Genomic_DNA"/>
</dbReference>
<keyword evidence="7" id="KW-1185">Reference proteome</keyword>
<accession>T1F582</accession>
<dbReference type="OMA" id="RNCANIM"/>
<comment type="similarity">
    <text evidence="1 3">Belongs to the tektin family.</text>
</comment>
<dbReference type="Proteomes" id="UP000015101">
    <property type="component" value="Unassembled WGS sequence"/>
</dbReference>
<dbReference type="CTD" id="20203981"/>
<dbReference type="GO" id="GO:0005930">
    <property type="term" value="C:axoneme"/>
    <property type="evidence" value="ECO:0007669"/>
    <property type="project" value="UniProtKB-SubCell"/>
</dbReference>
<dbReference type="OrthoDB" id="9886517at2759"/>
<dbReference type="InParanoid" id="T1F582"/>
<name>T1F582_HELRO</name>
<gene>
    <name evidence="6" type="primary">20203981</name>
    <name evidence="5" type="ORF">HELRODRAFT_172361</name>
</gene>
<dbReference type="EnsemblMetazoa" id="HelroT172361">
    <property type="protein sequence ID" value="HelroP172361"/>
    <property type="gene ID" value="HelroG172361"/>
</dbReference>
<dbReference type="GeneID" id="20203981"/>
<dbReference type="PRINTS" id="PR00511">
    <property type="entry name" value="TEKTIN"/>
</dbReference>
<evidence type="ECO:0000256" key="1">
    <source>
        <dbReference type="ARBA" id="ARBA00007209"/>
    </source>
</evidence>
<dbReference type="EMBL" id="AMQM01004174">
    <property type="status" value="NOT_ANNOTATED_CDS"/>
    <property type="molecule type" value="Genomic_DNA"/>
</dbReference>
<dbReference type="STRING" id="6412.T1F582"/>
<keyword evidence="3" id="KW-0969">Cilium</keyword>
<dbReference type="GO" id="GO:0015630">
    <property type="term" value="C:microtubule cytoskeleton"/>
    <property type="evidence" value="ECO:0000318"/>
    <property type="project" value="GO_Central"/>
</dbReference>
<dbReference type="GO" id="GO:0060271">
    <property type="term" value="P:cilium assembly"/>
    <property type="evidence" value="ECO:0000318"/>
    <property type="project" value="GO_Central"/>
</dbReference>
<evidence type="ECO:0000313" key="5">
    <source>
        <dbReference type="EMBL" id="ESO04691.1"/>
    </source>
</evidence>
<reference evidence="7" key="1">
    <citation type="submission" date="2012-12" db="EMBL/GenBank/DDBJ databases">
        <authorList>
            <person name="Hellsten U."/>
            <person name="Grimwood J."/>
            <person name="Chapman J.A."/>
            <person name="Shapiro H."/>
            <person name="Aerts A."/>
            <person name="Otillar R.P."/>
            <person name="Terry A.Y."/>
            <person name="Boore J.L."/>
            <person name="Simakov O."/>
            <person name="Marletaz F."/>
            <person name="Cho S.-J."/>
            <person name="Edsinger-Gonzales E."/>
            <person name="Havlak P."/>
            <person name="Kuo D.-H."/>
            <person name="Larsson T."/>
            <person name="Lv J."/>
            <person name="Arendt D."/>
            <person name="Savage R."/>
            <person name="Osoegawa K."/>
            <person name="de Jong P."/>
            <person name="Lindberg D.R."/>
            <person name="Seaver E.C."/>
            <person name="Weisblat D.A."/>
            <person name="Putnam N.H."/>
            <person name="Grigoriev I.V."/>
            <person name="Rokhsar D.S."/>
        </authorList>
    </citation>
    <scope>NUCLEOTIDE SEQUENCE</scope>
</reference>
<evidence type="ECO:0000256" key="3">
    <source>
        <dbReference type="RuleBase" id="RU367040"/>
    </source>
</evidence>
<keyword evidence="3" id="KW-0966">Cell projection</keyword>
<dbReference type="PANTHER" id="PTHR19960">
    <property type="entry name" value="TEKTIN"/>
    <property type="match status" value="1"/>
</dbReference>
<proteinExistence type="inferred from homology"/>
<reference evidence="5 7" key="2">
    <citation type="journal article" date="2013" name="Nature">
        <title>Insights into bilaterian evolution from three spiralian genomes.</title>
        <authorList>
            <person name="Simakov O."/>
            <person name="Marletaz F."/>
            <person name="Cho S.J."/>
            <person name="Edsinger-Gonzales E."/>
            <person name="Havlak P."/>
            <person name="Hellsten U."/>
            <person name="Kuo D.H."/>
            <person name="Larsson T."/>
            <person name="Lv J."/>
            <person name="Arendt D."/>
            <person name="Savage R."/>
            <person name="Osoegawa K."/>
            <person name="de Jong P."/>
            <person name="Grimwood J."/>
            <person name="Chapman J.A."/>
            <person name="Shapiro H."/>
            <person name="Aerts A."/>
            <person name="Otillar R.P."/>
            <person name="Terry A.Y."/>
            <person name="Boore J.L."/>
            <person name="Grigoriev I.V."/>
            <person name="Lindberg D.R."/>
            <person name="Seaver E.C."/>
            <person name="Weisblat D.A."/>
            <person name="Putnam N.H."/>
            <person name="Rokhsar D.S."/>
        </authorList>
    </citation>
    <scope>NUCLEOTIDE SEQUENCE</scope>
</reference>
<evidence type="ECO:0000256" key="2">
    <source>
        <dbReference type="ARBA" id="ARBA00022490"/>
    </source>
</evidence>
<comment type="subcellular location">
    <subcellularLocation>
        <location evidence="3">Cytoplasm</location>
        <location evidence="3">Cytoskeleton</location>
        <location evidence="3">Cilium axoneme</location>
    </subcellularLocation>
</comment>
<evidence type="ECO:0000313" key="7">
    <source>
        <dbReference type="Proteomes" id="UP000015101"/>
    </source>
</evidence>
<dbReference type="RefSeq" id="XP_009017270.1">
    <property type="nucleotide sequence ID" value="XM_009019022.1"/>
</dbReference>
<dbReference type="HOGENOM" id="CLU_095529_0_0_1"/>
<keyword evidence="3" id="KW-0282">Flagellum</keyword>
<dbReference type="PANTHER" id="PTHR19960:SF11">
    <property type="entry name" value="TEKTIN"/>
    <property type="match status" value="1"/>
</dbReference>
<keyword evidence="4" id="KW-0175">Coiled coil</keyword>
<protein>
    <recommendedName>
        <fullName evidence="3">Tektin</fullName>
    </recommendedName>
</protein>
<evidence type="ECO:0000256" key="4">
    <source>
        <dbReference type="SAM" id="Coils"/>
    </source>
</evidence>